<evidence type="ECO:0000313" key="19">
    <source>
        <dbReference type="EMBL" id="ATO44115.1"/>
    </source>
</evidence>
<comment type="catalytic activity">
    <reaction evidence="1">
        <text>D-ribulose 5-phosphate = (2S)-2-hydroxy-3-oxobutyl phosphate + formate + H(+)</text>
        <dbReference type="Rhea" id="RHEA:18457"/>
        <dbReference type="ChEBI" id="CHEBI:15378"/>
        <dbReference type="ChEBI" id="CHEBI:15740"/>
        <dbReference type="ChEBI" id="CHEBI:58121"/>
        <dbReference type="ChEBI" id="CHEBI:58830"/>
        <dbReference type="EC" id="4.1.99.12"/>
    </reaction>
</comment>
<evidence type="ECO:0000256" key="11">
    <source>
        <dbReference type="ARBA" id="ARBA00022801"/>
    </source>
</evidence>
<feature type="binding site" evidence="18">
    <location>
        <position position="274"/>
    </location>
    <ligand>
        <name>GTP</name>
        <dbReference type="ChEBI" id="CHEBI:37565"/>
    </ligand>
</feature>
<dbReference type="GO" id="GO:0009231">
    <property type="term" value="P:riboflavin biosynthetic process"/>
    <property type="evidence" value="ECO:0007669"/>
    <property type="project" value="UniProtKB-UniRule"/>
</dbReference>
<feature type="active site" description="Nucleophile" evidence="18">
    <location>
        <position position="332"/>
    </location>
</feature>
<dbReference type="HAMAP" id="MF_00179">
    <property type="entry name" value="RibA"/>
    <property type="match status" value="1"/>
</dbReference>
<gene>
    <name evidence="18" type="primary">ribA</name>
    <name evidence="19" type="ORF">LC20004_09365</name>
</gene>
<comment type="similarity">
    <text evidence="18">Belongs to the GTP cyclohydrolase II family.</text>
</comment>
<dbReference type="Gene3D" id="3.40.50.10990">
    <property type="entry name" value="GTP cyclohydrolase II"/>
    <property type="match status" value="1"/>
</dbReference>
<keyword evidence="13" id="KW-0460">Magnesium</keyword>
<accession>A0A2D1KPP2</accession>
<dbReference type="SUPFAM" id="SSF55821">
    <property type="entry name" value="YrdC/RibB"/>
    <property type="match status" value="1"/>
</dbReference>
<dbReference type="OrthoDB" id="9793111at2"/>
<dbReference type="AlphaFoldDB" id="A0A2D1KPP2"/>
<dbReference type="InterPro" id="IPR032677">
    <property type="entry name" value="GTP_cyclohydro_II"/>
</dbReference>
<dbReference type="Proteomes" id="UP000223559">
    <property type="component" value="Chromosome"/>
</dbReference>
<dbReference type="PANTHER" id="PTHR21327:SF18">
    <property type="entry name" value="3,4-DIHYDROXY-2-BUTANONE 4-PHOSPHATE SYNTHASE"/>
    <property type="match status" value="1"/>
</dbReference>
<comment type="catalytic activity">
    <reaction evidence="17 18">
        <text>GTP + 4 H2O = 2,5-diamino-6-hydroxy-4-(5-phosphoribosylamino)-pyrimidine + formate + 2 phosphate + 3 H(+)</text>
        <dbReference type="Rhea" id="RHEA:23704"/>
        <dbReference type="ChEBI" id="CHEBI:15377"/>
        <dbReference type="ChEBI" id="CHEBI:15378"/>
        <dbReference type="ChEBI" id="CHEBI:15740"/>
        <dbReference type="ChEBI" id="CHEBI:37565"/>
        <dbReference type="ChEBI" id="CHEBI:43474"/>
        <dbReference type="ChEBI" id="CHEBI:58614"/>
        <dbReference type="EC" id="3.5.4.25"/>
    </reaction>
</comment>
<dbReference type="FunFam" id="3.40.50.10990:FF:000002">
    <property type="entry name" value="GTP cyclohydrolase-2"/>
    <property type="match status" value="1"/>
</dbReference>
<comment type="cofactor">
    <cofactor evidence="18">
        <name>Zn(2+)</name>
        <dbReference type="ChEBI" id="CHEBI:29105"/>
    </cofactor>
    <text evidence="18">Binds 1 zinc ion per subunit.</text>
</comment>
<dbReference type="InterPro" id="IPR036144">
    <property type="entry name" value="RibA-like_sf"/>
</dbReference>
<dbReference type="GO" id="GO:0005829">
    <property type="term" value="C:cytosol"/>
    <property type="evidence" value="ECO:0007669"/>
    <property type="project" value="TreeGrafter"/>
</dbReference>
<keyword evidence="11 18" id="KW-0378">Hydrolase</keyword>
<evidence type="ECO:0000256" key="15">
    <source>
        <dbReference type="ARBA" id="ARBA00023211"/>
    </source>
</evidence>
<keyword evidence="16" id="KW-0456">Lyase</keyword>
<evidence type="ECO:0000256" key="9">
    <source>
        <dbReference type="ARBA" id="ARBA00022723"/>
    </source>
</evidence>
<evidence type="ECO:0000256" key="13">
    <source>
        <dbReference type="ARBA" id="ARBA00022842"/>
    </source>
</evidence>
<dbReference type="PIRSF" id="PIRSF001259">
    <property type="entry name" value="RibA"/>
    <property type="match status" value="1"/>
</dbReference>
<dbReference type="FunFam" id="3.90.870.10:FF:000001">
    <property type="entry name" value="Riboflavin biosynthesis protein RibBA"/>
    <property type="match status" value="1"/>
</dbReference>
<comment type="function">
    <text evidence="4">Catalyzes the conversion of D-ribulose 5-phosphate to formate and 3,4-dihydroxy-2-butanone 4-phosphate.</text>
</comment>
<proteinExistence type="inferred from homology"/>
<dbReference type="GO" id="GO:0008686">
    <property type="term" value="F:3,4-dihydroxy-2-butanone-4-phosphate synthase activity"/>
    <property type="evidence" value="ECO:0007669"/>
    <property type="project" value="UniProtKB-EC"/>
</dbReference>
<feature type="binding site" evidence="18">
    <location>
        <position position="258"/>
    </location>
    <ligand>
        <name>Zn(2+)</name>
        <dbReference type="ChEBI" id="CHEBI:29105"/>
        <note>catalytic</note>
    </ligand>
</feature>
<comment type="function">
    <text evidence="18">Catalyzes the conversion of GTP to 2,5-diamino-6-ribosylamino-4(3H)-pyrimidinone 5'-phosphate (DARP), formate and pyrophosphate.</text>
</comment>
<dbReference type="InterPro" id="IPR017945">
    <property type="entry name" value="DHBP_synth_RibB-like_a/b_dom"/>
</dbReference>
<feature type="binding site" evidence="18">
    <location>
        <begin position="296"/>
        <end position="298"/>
    </location>
    <ligand>
        <name>GTP</name>
        <dbReference type="ChEBI" id="CHEBI:37565"/>
    </ligand>
</feature>
<dbReference type="EC" id="3.5.4.25" evidence="18"/>
<comment type="cofactor">
    <cofactor evidence="3">
        <name>Mg(2+)</name>
        <dbReference type="ChEBI" id="CHEBI:18420"/>
    </cofactor>
</comment>
<evidence type="ECO:0000256" key="6">
    <source>
        <dbReference type="ARBA" id="ARBA00004904"/>
    </source>
</evidence>
<feature type="binding site" evidence="18">
    <location>
        <position position="318"/>
    </location>
    <ligand>
        <name>GTP</name>
        <dbReference type="ChEBI" id="CHEBI:37565"/>
    </ligand>
</feature>
<evidence type="ECO:0000256" key="16">
    <source>
        <dbReference type="ARBA" id="ARBA00023239"/>
    </source>
</evidence>
<evidence type="ECO:0000256" key="1">
    <source>
        <dbReference type="ARBA" id="ARBA00000141"/>
    </source>
</evidence>
<dbReference type="GO" id="GO:0005525">
    <property type="term" value="F:GTP binding"/>
    <property type="evidence" value="ECO:0007669"/>
    <property type="project" value="UniProtKB-KW"/>
</dbReference>
<keyword evidence="20" id="KW-1185">Reference proteome</keyword>
<dbReference type="NCBIfam" id="TIGR00505">
    <property type="entry name" value="ribA"/>
    <property type="match status" value="1"/>
</dbReference>
<sequence length="402" mass="44598">MKKELINKIEAAITELKQGHLIIIADSTDREAEGDMMGLAEYVTPATVNQMVNKARGLLCVPMDRAFATRLGLHKMVTDDTDAFGTAFTISTDAKTTTTGISAFDRADTIKQLAKSDSHADQFYHPGHIFPLVARDNGVLERTGHTEAAVDLAKIAHTTPVAYICEILKKDGTMARRKDLKAFAEGSQMMMITVDEIIAYRQIKDELTVLPAVKLPTKYGDFRLEAFTEDENQEPTLLISKGELTGTEPLLLRVHSECLTGDVFKSQRCDCGAQLEQSLQKVAQAGRGAVLYLRQEGRGIGLLNKLKAYQLQEHGYDTVEANTKLGFAADQRDYALAARILRKKGIAQVRLLTNNPDKIKQLTALGITVTERIPLEIPATIYDRKYLATKKNKFHHLLQEVN</sequence>
<dbReference type="InterPro" id="IPR000422">
    <property type="entry name" value="DHBP_synthase_RibB"/>
</dbReference>
<comment type="cofactor">
    <cofactor evidence="2">
        <name>Mn(2+)</name>
        <dbReference type="ChEBI" id="CHEBI:29035"/>
    </cofactor>
</comment>
<dbReference type="Pfam" id="PF00926">
    <property type="entry name" value="DHBP_synthase"/>
    <property type="match status" value="1"/>
</dbReference>
<protein>
    <recommendedName>
        <fullName evidence="18">GTP cyclohydrolase-2</fullName>
        <ecNumber evidence="18">3.5.4.25</ecNumber>
    </recommendedName>
    <alternativeName>
        <fullName evidence="18">GTP cyclohydrolase II</fullName>
    </alternativeName>
</protein>
<reference evidence="19 20" key="1">
    <citation type="submission" date="2016-10" db="EMBL/GenBank/DDBJ databases">
        <title>The whole genome sequencing and assembly of L. cotyniformis subsp. torquens DSM 20004 strain.</title>
        <authorList>
            <person name="Park M.-K."/>
            <person name="Lee Y.-J."/>
            <person name="Yi H."/>
            <person name="Bahn Y.-S."/>
            <person name="Kim J.F."/>
            <person name="Lee D.-W."/>
        </authorList>
    </citation>
    <scope>NUCLEOTIDE SEQUENCE [LARGE SCALE GENOMIC DNA]</scope>
    <source>
        <strain evidence="19 20">DSM 20004</strain>
    </source>
</reference>
<dbReference type="NCBIfam" id="TIGR00506">
    <property type="entry name" value="ribB"/>
    <property type="match status" value="1"/>
</dbReference>
<keyword evidence="12 18" id="KW-0862">Zinc</keyword>
<dbReference type="SUPFAM" id="SSF142695">
    <property type="entry name" value="RibA-like"/>
    <property type="match status" value="1"/>
</dbReference>
<feature type="binding site" evidence="18">
    <location>
        <begin position="253"/>
        <end position="257"/>
    </location>
    <ligand>
        <name>GTP</name>
        <dbReference type="ChEBI" id="CHEBI:37565"/>
    </ligand>
</feature>
<dbReference type="InterPro" id="IPR000926">
    <property type="entry name" value="RibA"/>
</dbReference>
<evidence type="ECO:0000256" key="17">
    <source>
        <dbReference type="ARBA" id="ARBA00049295"/>
    </source>
</evidence>
<evidence type="ECO:0000256" key="5">
    <source>
        <dbReference type="ARBA" id="ARBA00004853"/>
    </source>
</evidence>
<dbReference type="GO" id="GO:0008270">
    <property type="term" value="F:zinc ion binding"/>
    <property type="evidence" value="ECO:0007669"/>
    <property type="project" value="UniProtKB-UniRule"/>
</dbReference>
<evidence type="ECO:0000256" key="14">
    <source>
        <dbReference type="ARBA" id="ARBA00023134"/>
    </source>
</evidence>
<evidence type="ECO:0000256" key="2">
    <source>
        <dbReference type="ARBA" id="ARBA00001936"/>
    </source>
</evidence>
<dbReference type="RefSeq" id="WP_056980402.1">
    <property type="nucleotide sequence ID" value="NZ_AZDC01000104.1"/>
</dbReference>
<dbReference type="NCBIfam" id="NF001591">
    <property type="entry name" value="PRK00393.1"/>
    <property type="match status" value="1"/>
</dbReference>
<dbReference type="CDD" id="cd00641">
    <property type="entry name" value="GTP_cyclohydro2"/>
    <property type="match status" value="1"/>
</dbReference>
<dbReference type="Pfam" id="PF00925">
    <property type="entry name" value="GTP_cyclohydro2"/>
    <property type="match status" value="1"/>
</dbReference>
<dbReference type="EMBL" id="CP017697">
    <property type="protein sequence ID" value="ATO44115.1"/>
    <property type="molecule type" value="Genomic_DNA"/>
</dbReference>
<evidence type="ECO:0000256" key="10">
    <source>
        <dbReference type="ARBA" id="ARBA00022741"/>
    </source>
</evidence>
<dbReference type="PANTHER" id="PTHR21327">
    <property type="entry name" value="GTP CYCLOHYDROLASE II-RELATED"/>
    <property type="match status" value="1"/>
</dbReference>
<comment type="pathway">
    <text evidence="5 18">Cofactor biosynthesis; riboflavin biosynthesis; 5-amino-6-(D-ribitylamino)uracil from GTP: step 1/4.</text>
</comment>
<evidence type="ECO:0000256" key="18">
    <source>
        <dbReference type="HAMAP-Rule" id="MF_00179"/>
    </source>
</evidence>
<dbReference type="Gene3D" id="3.90.870.10">
    <property type="entry name" value="DHBP synthase"/>
    <property type="match status" value="1"/>
</dbReference>
<evidence type="ECO:0000256" key="8">
    <source>
        <dbReference type="ARBA" id="ARBA00022619"/>
    </source>
</evidence>
<evidence type="ECO:0000256" key="4">
    <source>
        <dbReference type="ARBA" id="ARBA00002284"/>
    </source>
</evidence>
<organism evidence="19 20">
    <name type="scientific">Loigolactobacillus coryniformis subsp. torquens DSM 20004 = KCTC 3535</name>
    <dbReference type="NCBI Taxonomy" id="1423822"/>
    <lineage>
        <taxon>Bacteria</taxon>
        <taxon>Bacillati</taxon>
        <taxon>Bacillota</taxon>
        <taxon>Bacilli</taxon>
        <taxon>Lactobacillales</taxon>
        <taxon>Lactobacillaceae</taxon>
        <taxon>Loigolactobacillus</taxon>
    </lineage>
</organism>
<evidence type="ECO:0000256" key="7">
    <source>
        <dbReference type="ARBA" id="ARBA00005520"/>
    </source>
</evidence>
<keyword evidence="14 18" id="KW-0342">GTP-binding</keyword>
<feature type="binding site" evidence="18">
    <location>
        <position position="269"/>
    </location>
    <ligand>
        <name>Zn(2+)</name>
        <dbReference type="ChEBI" id="CHEBI:29105"/>
        <note>catalytic</note>
    </ligand>
</feature>
<evidence type="ECO:0000313" key="20">
    <source>
        <dbReference type="Proteomes" id="UP000223559"/>
    </source>
</evidence>
<keyword evidence="15" id="KW-0464">Manganese</keyword>
<keyword evidence="9 18" id="KW-0479">Metal-binding</keyword>
<evidence type="ECO:0000256" key="12">
    <source>
        <dbReference type="ARBA" id="ARBA00022833"/>
    </source>
</evidence>
<dbReference type="KEGG" id="lcy:LC20004_09365"/>
<name>A0A2D1KPP2_9LACO</name>
<dbReference type="UniPathway" id="UPA00275">
    <property type="reaction ID" value="UER00399"/>
</dbReference>
<comment type="similarity">
    <text evidence="7">In the N-terminal section; belongs to the DHBP synthase family.</text>
</comment>
<dbReference type="GO" id="GO:0003935">
    <property type="term" value="F:GTP cyclohydrolase II activity"/>
    <property type="evidence" value="ECO:0007669"/>
    <property type="project" value="UniProtKB-UniRule"/>
</dbReference>
<feature type="binding site" evidence="18">
    <location>
        <position position="358"/>
    </location>
    <ligand>
        <name>GTP</name>
        <dbReference type="ChEBI" id="CHEBI:37565"/>
    </ligand>
</feature>
<comment type="pathway">
    <text evidence="6">Cofactor biosynthesis; riboflavin biosynthesis; 2-hydroxy-3-oxobutyl phosphate from D-ribulose 5-phosphate: step 1/1.</text>
</comment>
<feature type="binding site" evidence="18">
    <location>
        <position position="353"/>
    </location>
    <ligand>
        <name>GTP</name>
        <dbReference type="ChEBI" id="CHEBI:37565"/>
    </ligand>
</feature>
<keyword evidence="10 18" id="KW-0547">Nucleotide-binding</keyword>
<evidence type="ECO:0000256" key="3">
    <source>
        <dbReference type="ARBA" id="ARBA00001946"/>
    </source>
</evidence>
<keyword evidence="8 18" id="KW-0686">Riboflavin biosynthesis</keyword>
<feature type="binding site" evidence="18">
    <location>
        <position position="271"/>
    </location>
    <ligand>
        <name>Zn(2+)</name>
        <dbReference type="ChEBI" id="CHEBI:29105"/>
        <note>catalytic</note>
    </ligand>
</feature>
<feature type="active site" description="Proton acceptor" evidence="18">
    <location>
        <position position="330"/>
    </location>
</feature>